<evidence type="ECO:0000256" key="4">
    <source>
        <dbReference type="ARBA" id="ARBA00022842"/>
    </source>
</evidence>
<dbReference type="Pfam" id="PF03328">
    <property type="entry name" value="HpcH_HpaI"/>
    <property type="match status" value="1"/>
</dbReference>
<comment type="similarity">
    <text evidence="2">Belongs to the HpcH/HpaI aldolase family.</text>
</comment>
<dbReference type="Gene3D" id="3.20.20.60">
    <property type="entry name" value="Phosphoenolpyruvate-binding domains"/>
    <property type="match status" value="1"/>
</dbReference>
<gene>
    <name evidence="8" type="ORF">ARD30_14955</name>
    <name evidence="9" type="ORF">SAMN05660750_04364</name>
</gene>
<reference evidence="8 10" key="1">
    <citation type="submission" date="2015-10" db="EMBL/GenBank/DDBJ databases">
        <title>Draft genome of Bosea thiooxidans.</title>
        <authorList>
            <person name="Wang X."/>
        </authorList>
    </citation>
    <scope>NUCLEOTIDE SEQUENCE [LARGE SCALE GENOMIC DNA]</scope>
    <source>
        <strain evidence="8 10">CGMCC 9174</strain>
    </source>
</reference>
<reference evidence="9 11" key="2">
    <citation type="submission" date="2017-02" db="EMBL/GenBank/DDBJ databases">
        <authorList>
            <person name="Peterson S.W."/>
        </authorList>
    </citation>
    <scope>NUCLEOTIDE SEQUENCE [LARGE SCALE GENOMIC DNA]</scope>
    <source>
        <strain evidence="9 11">DSM 9653</strain>
    </source>
</reference>
<proteinExistence type="inferred from homology"/>
<dbReference type="Proteomes" id="UP000051562">
    <property type="component" value="Unassembled WGS sequence"/>
</dbReference>
<dbReference type="GO" id="GO:0000287">
    <property type="term" value="F:magnesium ion binding"/>
    <property type="evidence" value="ECO:0007669"/>
    <property type="project" value="TreeGrafter"/>
</dbReference>
<dbReference type="PIRSF" id="PIRSF015582">
    <property type="entry name" value="Cit_lyase_B"/>
    <property type="match status" value="1"/>
</dbReference>
<sequence>MRSLLFVPGDSARKFARASECGADALILDLEDSVARDAKETARRETATMLQAPRGPQKLLVRINAFDTGLSAVDLAAVMPHRPDGIVLPKCDGPAQVQRLAHMLDALEAACGIEAGRTLILAIVTETTASLFTLGGYRGCSERLWGMMWGAEDLAASFGATSNRDAHGVLPPYQLARNLCLAGAAAAGVVAVDTVATAIDDLAAVEQEARDARRDGFMAKGVIHPKHVGPVNLAFRPSEQEIAWARRITEAFGNQADLGVVKIDGQMIDKPHLRAAERILASLSPS</sequence>
<evidence type="ECO:0000313" key="8">
    <source>
        <dbReference type="EMBL" id="KQK30150.1"/>
    </source>
</evidence>
<evidence type="ECO:0000313" key="10">
    <source>
        <dbReference type="Proteomes" id="UP000051562"/>
    </source>
</evidence>
<evidence type="ECO:0000256" key="3">
    <source>
        <dbReference type="ARBA" id="ARBA00022723"/>
    </source>
</evidence>
<dbReference type="GO" id="GO:0016829">
    <property type="term" value="F:lyase activity"/>
    <property type="evidence" value="ECO:0007669"/>
    <property type="project" value="UniProtKB-KW"/>
</dbReference>
<dbReference type="InterPro" id="IPR005000">
    <property type="entry name" value="Aldolase/citrate-lyase_domain"/>
</dbReference>
<name>A0A0Q3PK85_9HYPH</name>
<feature type="binding site" evidence="6">
    <location>
        <position position="153"/>
    </location>
    <ligand>
        <name>Mg(2+)</name>
        <dbReference type="ChEBI" id="CHEBI:18420"/>
    </ligand>
</feature>
<comment type="cofactor">
    <cofactor evidence="1">
        <name>Mg(2+)</name>
        <dbReference type="ChEBI" id="CHEBI:18420"/>
    </cofactor>
</comment>
<dbReference type="EMBL" id="FUYX01000015">
    <property type="protein sequence ID" value="SKC11530.1"/>
    <property type="molecule type" value="Genomic_DNA"/>
</dbReference>
<dbReference type="EMBL" id="LMAR01000042">
    <property type="protein sequence ID" value="KQK30150.1"/>
    <property type="molecule type" value="Genomic_DNA"/>
</dbReference>
<dbReference type="InterPro" id="IPR011206">
    <property type="entry name" value="Citrate_lyase_beta/mcl1/mcl2"/>
</dbReference>
<evidence type="ECO:0000313" key="11">
    <source>
        <dbReference type="Proteomes" id="UP000190130"/>
    </source>
</evidence>
<feature type="binding site" evidence="5">
    <location>
        <position position="126"/>
    </location>
    <ligand>
        <name>substrate</name>
    </ligand>
</feature>
<dbReference type="STRING" id="53254.SAMN05660750_04364"/>
<feature type="binding site" evidence="6">
    <location>
        <position position="126"/>
    </location>
    <ligand>
        <name>Mg(2+)</name>
        <dbReference type="ChEBI" id="CHEBI:18420"/>
    </ligand>
</feature>
<evidence type="ECO:0000313" key="9">
    <source>
        <dbReference type="EMBL" id="SKC11530.1"/>
    </source>
</evidence>
<organism evidence="8 10">
    <name type="scientific">Bosea thiooxidans</name>
    <dbReference type="NCBI Taxonomy" id="53254"/>
    <lineage>
        <taxon>Bacteria</taxon>
        <taxon>Pseudomonadati</taxon>
        <taxon>Pseudomonadota</taxon>
        <taxon>Alphaproteobacteria</taxon>
        <taxon>Hyphomicrobiales</taxon>
        <taxon>Boseaceae</taxon>
        <taxon>Bosea</taxon>
    </lineage>
</organism>
<dbReference type="PANTHER" id="PTHR32308:SF0">
    <property type="entry name" value="HPCH_HPAI ALDOLASE_CITRATE LYASE DOMAIN-CONTAINING PROTEIN"/>
    <property type="match status" value="1"/>
</dbReference>
<evidence type="ECO:0000256" key="2">
    <source>
        <dbReference type="ARBA" id="ARBA00005568"/>
    </source>
</evidence>
<dbReference type="SUPFAM" id="SSF51621">
    <property type="entry name" value="Phosphoenolpyruvate/pyruvate domain"/>
    <property type="match status" value="1"/>
</dbReference>
<keyword evidence="10" id="KW-1185">Reference proteome</keyword>
<accession>A0A0Q3PK85</accession>
<dbReference type="InterPro" id="IPR015813">
    <property type="entry name" value="Pyrv/PenolPyrv_kinase-like_dom"/>
</dbReference>
<dbReference type="OrthoDB" id="9800547at2"/>
<dbReference type="AlphaFoldDB" id="A0A0Q3PK85"/>
<dbReference type="Proteomes" id="UP000190130">
    <property type="component" value="Unassembled WGS sequence"/>
</dbReference>
<evidence type="ECO:0000256" key="5">
    <source>
        <dbReference type="PIRSR" id="PIRSR015582-1"/>
    </source>
</evidence>
<dbReference type="InterPro" id="IPR040442">
    <property type="entry name" value="Pyrv_kinase-like_dom_sf"/>
</dbReference>
<evidence type="ECO:0000256" key="1">
    <source>
        <dbReference type="ARBA" id="ARBA00001946"/>
    </source>
</evidence>
<keyword evidence="4 6" id="KW-0460">Magnesium</keyword>
<keyword evidence="3 6" id="KW-0479">Metal-binding</keyword>
<dbReference type="RefSeq" id="WP_055728553.1">
    <property type="nucleotide sequence ID" value="NZ_FUYX01000015.1"/>
</dbReference>
<evidence type="ECO:0000259" key="7">
    <source>
        <dbReference type="Pfam" id="PF03328"/>
    </source>
</evidence>
<dbReference type="GO" id="GO:0006107">
    <property type="term" value="P:oxaloacetate metabolic process"/>
    <property type="evidence" value="ECO:0007669"/>
    <property type="project" value="TreeGrafter"/>
</dbReference>
<keyword evidence="8" id="KW-0456">Lyase</keyword>
<evidence type="ECO:0000256" key="6">
    <source>
        <dbReference type="PIRSR" id="PIRSR015582-2"/>
    </source>
</evidence>
<feature type="binding site" evidence="5">
    <location>
        <position position="62"/>
    </location>
    <ligand>
        <name>substrate</name>
    </ligand>
</feature>
<feature type="domain" description="HpcH/HpaI aldolase/citrate lyase" evidence="7">
    <location>
        <begin position="2"/>
        <end position="225"/>
    </location>
</feature>
<protein>
    <submittedName>
        <fullName evidence="8 9">Citrate lyase</fullName>
    </submittedName>
</protein>
<dbReference type="PANTHER" id="PTHR32308">
    <property type="entry name" value="LYASE BETA SUBUNIT, PUTATIVE (AFU_ORTHOLOGUE AFUA_4G13030)-RELATED"/>
    <property type="match status" value="1"/>
</dbReference>